<dbReference type="EMBL" id="JAPUUL010000005">
    <property type="protein sequence ID" value="KAJ8133556.1"/>
    <property type="molecule type" value="Genomic_DNA"/>
</dbReference>
<gene>
    <name evidence="1" type="ORF">O1611_g65</name>
</gene>
<dbReference type="Proteomes" id="UP001153332">
    <property type="component" value="Unassembled WGS sequence"/>
</dbReference>
<keyword evidence="2" id="KW-1185">Reference proteome</keyword>
<evidence type="ECO:0000313" key="2">
    <source>
        <dbReference type="Proteomes" id="UP001153332"/>
    </source>
</evidence>
<evidence type="ECO:0000313" key="1">
    <source>
        <dbReference type="EMBL" id="KAJ8133556.1"/>
    </source>
</evidence>
<organism evidence="1 2">
    <name type="scientific">Lasiodiplodia mahajangana</name>
    <dbReference type="NCBI Taxonomy" id="1108764"/>
    <lineage>
        <taxon>Eukaryota</taxon>
        <taxon>Fungi</taxon>
        <taxon>Dikarya</taxon>
        <taxon>Ascomycota</taxon>
        <taxon>Pezizomycotina</taxon>
        <taxon>Dothideomycetes</taxon>
        <taxon>Dothideomycetes incertae sedis</taxon>
        <taxon>Botryosphaeriales</taxon>
        <taxon>Botryosphaeriaceae</taxon>
        <taxon>Lasiodiplodia</taxon>
    </lineage>
</organism>
<sequence>MLMFRNQRVSEGQEDAPSIEEAIKNFWPGLQDRLFGGQPIDQLEMFAYVEYFRQQWSLVVADADGHHVVIRKVEDVFQIVRWLVRGDHRDSIVSKLKQKNPAAAKSACESSVDLAVRLLLMLKVGVVRYQATPRHCLKWERGNLQDFLQERFNKSPVLDCHHVRLPRSFNAWSIANIGGLKIEFTDNLADHLLLVEDDTIILVFHHASFLECQVNTLYPKDLIDETLRTLAVLFPQSEFSSPARGNKKKRNWLQKLCLEASPCVIDRRVAQCGSPRAEDRQIERFTFWRDRLIVLKQVYDDAKPRTMQQWWYDRRNGERWFTFWVAVLVLVITITLGLIQCIESALQVYKAYYPTGT</sequence>
<proteinExistence type="predicted"/>
<comment type="caution">
    <text evidence="1">The sequence shown here is derived from an EMBL/GenBank/DDBJ whole genome shotgun (WGS) entry which is preliminary data.</text>
</comment>
<protein>
    <submittedName>
        <fullName evidence="1">Uncharacterized protein</fullName>
    </submittedName>
</protein>
<accession>A0ACC2K1G8</accession>
<name>A0ACC2K1G8_9PEZI</name>
<reference evidence="1" key="1">
    <citation type="submission" date="2022-12" db="EMBL/GenBank/DDBJ databases">
        <title>Genome Sequence of Lasiodiplodia mahajangana.</title>
        <authorList>
            <person name="Buettner E."/>
        </authorList>
    </citation>
    <scope>NUCLEOTIDE SEQUENCE</scope>
    <source>
        <strain evidence="1">VT137</strain>
    </source>
</reference>